<evidence type="ECO:0000313" key="3">
    <source>
        <dbReference type="Proteomes" id="UP000249890"/>
    </source>
</evidence>
<organism evidence="2 3">
    <name type="scientific">Paenibacillus donghaensis</name>
    <dbReference type="NCBI Taxonomy" id="414771"/>
    <lineage>
        <taxon>Bacteria</taxon>
        <taxon>Bacillati</taxon>
        <taxon>Bacillota</taxon>
        <taxon>Bacilli</taxon>
        <taxon>Bacillales</taxon>
        <taxon>Paenibacillaceae</taxon>
        <taxon>Paenibacillus</taxon>
    </lineage>
</organism>
<gene>
    <name evidence="2" type="ORF">B9T62_02820</name>
</gene>
<dbReference type="NCBIfam" id="TIGR01764">
    <property type="entry name" value="excise"/>
    <property type="match status" value="1"/>
</dbReference>
<protein>
    <recommendedName>
        <fullName evidence="1">Helix-turn-helix domain-containing protein</fullName>
    </recommendedName>
</protein>
<dbReference type="Pfam" id="PF12728">
    <property type="entry name" value="HTH_17"/>
    <property type="match status" value="1"/>
</dbReference>
<evidence type="ECO:0000259" key="1">
    <source>
        <dbReference type="Pfam" id="PF12728"/>
    </source>
</evidence>
<feature type="domain" description="Helix-turn-helix" evidence="1">
    <location>
        <begin position="69"/>
        <end position="115"/>
    </location>
</feature>
<reference evidence="2 3" key="1">
    <citation type="submission" date="2017-06" db="EMBL/GenBank/DDBJ databases">
        <title>Complete genome sequence of Paenibacillus donghaensis KCTC 13049T isolated from East Sea sediment, South Korea.</title>
        <authorList>
            <person name="Jung B.K."/>
            <person name="Hong S.-J."/>
            <person name="Shin J.-H."/>
        </authorList>
    </citation>
    <scope>NUCLEOTIDE SEQUENCE [LARGE SCALE GENOMIC DNA]</scope>
    <source>
        <strain evidence="2 3">KCTC 13049</strain>
    </source>
</reference>
<keyword evidence="3" id="KW-1185">Reference proteome</keyword>
<dbReference type="Proteomes" id="UP000249890">
    <property type="component" value="Chromosome"/>
</dbReference>
<dbReference type="GO" id="GO:0003677">
    <property type="term" value="F:DNA binding"/>
    <property type="evidence" value="ECO:0007669"/>
    <property type="project" value="InterPro"/>
</dbReference>
<dbReference type="KEGG" id="pdh:B9T62_02820"/>
<dbReference type="EMBL" id="CP021780">
    <property type="protein sequence ID" value="ASA19827.1"/>
    <property type="molecule type" value="Genomic_DNA"/>
</dbReference>
<dbReference type="AlphaFoldDB" id="A0A2Z2K5H6"/>
<proteinExistence type="predicted"/>
<sequence length="155" mass="17849">MTLDTKVMEKLQRIAPEAKFKGSATVTLTASELEDLIKHVNVPRVAVLRVRRAGALSKLRNIKLQDDCYSVAEVAERFKVTKQAVYKWIQEEKVIFNQPSPGGRGYRIPKGQFQEKISSRNEFLERRKQLFGEDAEISLKHPQIVYRDNDGEFNE</sequence>
<name>A0A2Z2K5H6_9BACL</name>
<evidence type="ECO:0000313" key="2">
    <source>
        <dbReference type="EMBL" id="ASA19827.1"/>
    </source>
</evidence>
<accession>A0A2Z2K5H6</accession>
<dbReference type="InterPro" id="IPR041657">
    <property type="entry name" value="HTH_17"/>
</dbReference>
<dbReference type="InterPro" id="IPR010093">
    <property type="entry name" value="SinI_DNA-bd"/>
</dbReference>